<gene>
    <name evidence="2" type="ORF">AYI68_g2796</name>
</gene>
<dbReference type="EMBL" id="LSSL01001089">
    <property type="protein sequence ID" value="OLY83074.1"/>
    <property type="molecule type" value="Genomic_DNA"/>
</dbReference>
<dbReference type="AlphaFoldDB" id="A0A1R0H1R3"/>
<dbReference type="OrthoDB" id="10409790at2759"/>
<feature type="region of interest" description="Disordered" evidence="1">
    <location>
        <begin position="31"/>
        <end position="60"/>
    </location>
</feature>
<proteinExistence type="predicted"/>
<dbReference type="Proteomes" id="UP000187455">
    <property type="component" value="Unassembled WGS sequence"/>
</dbReference>
<evidence type="ECO:0000313" key="3">
    <source>
        <dbReference type="Proteomes" id="UP000187455"/>
    </source>
</evidence>
<organism evidence="2 3">
    <name type="scientific">Smittium mucronatum</name>
    <dbReference type="NCBI Taxonomy" id="133383"/>
    <lineage>
        <taxon>Eukaryota</taxon>
        <taxon>Fungi</taxon>
        <taxon>Fungi incertae sedis</taxon>
        <taxon>Zoopagomycota</taxon>
        <taxon>Kickxellomycotina</taxon>
        <taxon>Harpellomycetes</taxon>
        <taxon>Harpellales</taxon>
        <taxon>Legeriomycetaceae</taxon>
        <taxon>Smittium</taxon>
    </lineage>
</organism>
<name>A0A1R0H1R3_9FUNG</name>
<protein>
    <submittedName>
        <fullName evidence="2">Uncharacterized protein</fullName>
    </submittedName>
</protein>
<comment type="caution">
    <text evidence="2">The sequence shown here is derived from an EMBL/GenBank/DDBJ whole genome shotgun (WGS) entry which is preliminary data.</text>
</comment>
<feature type="compositionally biased region" description="Polar residues" evidence="1">
    <location>
        <begin position="45"/>
        <end position="60"/>
    </location>
</feature>
<accession>A0A1R0H1R3</accession>
<sequence>MSEGITASSSPIQDSFITANPSYYDYFGSSDSEEVSKLGSCFSPDDSQSEPAFFDSNIQHSPTDATRDLSSFDEANLLDWVDKFFEKKRGRAEIPIEDNFSNYANSQQNLLLPSTSKISNPPGEFIDSTDSDSSLLKAPHSSDVRAETDNIELSSELIGIQPNSDVDLRLILKYQLDNERNAILNVKEQFQNQLNLLIKDQKRYKHLLGYSPDISSCSSDDESIPDNILSYQTPISNPQISQHVF</sequence>
<evidence type="ECO:0000313" key="2">
    <source>
        <dbReference type="EMBL" id="OLY83074.1"/>
    </source>
</evidence>
<reference evidence="2 3" key="1">
    <citation type="journal article" date="2016" name="Mol. Biol. Evol.">
        <title>Genome-Wide Survey of Gut Fungi (Harpellales) Reveals the First Horizontally Transferred Ubiquitin Gene from a Mosquito Host.</title>
        <authorList>
            <person name="Wang Y."/>
            <person name="White M.M."/>
            <person name="Kvist S."/>
            <person name="Moncalvo J.M."/>
        </authorList>
    </citation>
    <scope>NUCLEOTIDE SEQUENCE [LARGE SCALE GENOMIC DNA]</scope>
    <source>
        <strain evidence="2 3">ALG-7-W6</strain>
    </source>
</reference>
<evidence type="ECO:0000256" key="1">
    <source>
        <dbReference type="SAM" id="MobiDB-lite"/>
    </source>
</evidence>
<keyword evidence="3" id="KW-1185">Reference proteome</keyword>